<organism evidence="4">
    <name type="scientific">Candidatus Atribacter allofermentans</name>
    <dbReference type="NCBI Taxonomy" id="1852833"/>
    <lineage>
        <taxon>Bacteria</taxon>
        <taxon>Pseudomonadati</taxon>
        <taxon>Atribacterota</taxon>
        <taxon>Atribacteria</taxon>
        <taxon>Atribacterales</taxon>
        <taxon>Atribacteraceae</taxon>
        <taxon>Atribacter</taxon>
    </lineage>
</organism>
<dbReference type="GO" id="GO:0003723">
    <property type="term" value="F:RNA binding"/>
    <property type="evidence" value="ECO:0007669"/>
    <property type="project" value="InterPro"/>
</dbReference>
<dbReference type="Gene3D" id="1.10.10.10">
    <property type="entry name" value="Winged helix-like DNA-binding domain superfamily/Winged helix DNA-binding domain"/>
    <property type="match status" value="1"/>
</dbReference>
<evidence type="ECO:0000313" key="4">
    <source>
        <dbReference type="EMBL" id="OQA61369.1"/>
    </source>
</evidence>
<evidence type="ECO:0000256" key="1">
    <source>
        <dbReference type="ARBA" id="ARBA00023015"/>
    </source>
</evidence>
<dbReference type="SUPFAM" id="SSF55781">
    <property type="entry name" value="GAF domain-like"/>
    <property type="match status" value="1"/>
</dbReference>
<dbReference type="Pfam" id="PF03861">
    <property type="entry name" value="ANTAR"/>
    <property type="match status" value="1"/>
</dbReference>
<reference evidence="4" key="1">
    <citation type="submission" date="2017-02" db="EMBL/GenBank/DDBJ databases">
        <title>Delving into the versatile metabolic prowess of the omnipresent phylum Bacteroidetes.</title>
        <authorList>
            <person name="Nobu M.K."/>
            <person name="Mei R."/>
            <person name="Narihiro T."/>
            <person name="Kuroda K."/>
            <person name="Liu W.-T."/>
        </authorList>
    </citation>
    <scope>NUCLEOTIDE SEQUENCE</scope>
    <source>
        <strain evidence="4">ADurb.Bin276</strain>
    </source>
</reference>
<evidence type="ECO:0000256" key="2">
    <source>
        <dbReference type="ARBA" id="ARBA00023163"/>
    </source>
</evidence>
<proteinExistence type="predicted"/>
<dbReference type="AlphaFoldDB" id="A0A1V5T3N1"/>
<comment type="caution">
    <text evidence="4">The sequence shown here is derived from an EMBL/GenBank/DDBJ whole genome shotgun (WGS) entry which is preliminary data.</text>
</comment>
<dbReference type="SMART" id="SM00065">
    <property type="entry name" value="GAF"/>
    <property type="match status" value="1"/>
</dbReference>
<dbReference type="InterPro" id="IPR036388">
    <property type="entry name" value="WH-like_DNA-bd_sf"/>
</dbReference>
<dbReference type="InterPro" id="IPR029016">
    <property type="entry name" value="GAF-like_dom_sf"/>
</dbReference>
<dbReference type="InterPro" id="IPR003018">
    <property type="entry name" value="GAF"/>
</dbReference>
<dbReference type="Pfam" id="PF13185">
    <property type="entry name" value="GAF_2"/>
    <property type="match status" value="1"/>
</dbReference>
<dbReference type="Gene3D" id="3.30.450.40">
    <property type="match status" value="1"/>
</dbReference>
<dbReference type="InterPro" id="IPR005561">
    <property type="entry name" value="ANTAR"/>
</dbReference>
<dbReference type="SMART" id="SM01012">
    <property type="entry name" value="ANTAR"/>
    <property type="match status" value="1"/>
</dbReference>
<dbReference type="PROSITE" id="PS50921">
    <property type="entry name" value="ANTAR"/>
    <property type="match status" value="1"/>
</dbReference>
<evidence type="ECO:0000259" key="3">
    <source>
        <dbReference type="PROSITE" id="PS50921"/>
    </source>
</evidence>
<keyword evidence="2" id="KW-0804">Transcription</keyword>
<dbReference type="Proteomes" id="UP000485569">
    <property type="component" value="Unassembled WGS sequence"/>
</dbReference>
<protein>
    <submittedName>
        <fullName evidence="4">Putative transcriptional regulatory protein pdtaR</fullName>
    </submittedName>
</protein>
<gene>
    <name evidence="4" type="primary">pdtaR</name>
    <name evidence="4" type="ORF">BWY41_00155</name>
</gene>
<feature type="domain" description="ANTAR" evidence="3">
    <location>
        <begin position="159"/>
        <end position="220"/>
    </location>
</feature>
<name>A0A1V5T3N1_9BACT</name>
<keyword evidence="1" id="KW-0805">Transcription regulation</keyword>
<dbReference type="EMBL" id="MWBQ01000019">
    <property type="protein sequence ID" value="OQA61369.1"/>
    <property type="molecule type" value="Genomic_DNA"/>
</dbReference>
<accession>A0A1V5T3N1</accession>
<sequence length="229" mass="26238">MKEELDAISQISELIISDKGFEDVLRLMVNITAQVMKSNICSLMLLDEKKKVLEIKATQSVSEAYNKKPPIKLGEGVAGKVALEKKPMIIPDVCNDPYYRNKEIAEKEGLCSLVSLPLMVRGKIVGVLNLYTSKPREFHDDDIKTLTTIANQAAVVIENYRLLMESEFVKEELETRKKIERAKGFLMTEYNINEEEAYRRIQKYSMNKQKSMKEVAEAVILAWEMKKKI</sequence>